<dbReference type="Gene3D" id="3.40.50.1820">
    <property type="entry name" value="alpha/beta hydrolase"/>
    <property type="match status" value="1"/>
</dbReference>
<evidence type="ECO:0000313" key="3">
    <source>
        <dbReference type="Proteomes" id="UP001501436"/>
    </source>
</evidence>
<protein>
    <recommendedName>
        <fullName evidence="1">AB hydrolase-1 domain-containing protein</fullName>
    </recommendedName>
</protein>
<evidence type="ECO:0000259" key="1">
    <source>
        <dbReference type="Pfam" id="PF12697"/>
    </source>
</evidence>
<dbReference type="SUPFAM" id="SSF53474">
    <property type="entry name" value="alpha/beta-Hydrolases"/>
    <property type="match status" value="1"/>
</dbReference>
<dbReference type="Proteomes" id="UP001501436">
    <property type="component" value="Unassembled WGS sequence"/>
</dbReference>
<evidence type="ECO:0000313" key="2">
    <source>
        <dbReference type="EMBL" id="GAA4913948.1"/>
    </source>
</evidence>
<dbReference type="EMBL" id="BAABJI010000002">
    <property type="protein sequence ID" value="GAA4913948.1"/>
    <property type="molecule type" value="Genomic_DNA"/>
</dbReference>
<keyword evidence="3" id="KW-1185">Reference proteome</keyword>
<organism evidence="2 3">
    <name type="scientific">Mucilaginibacter defluvii</name>
    <dbReference type="NCBI Taxonomy" id="1196019"/>
    <lineage>
        <taxon>Bacteria</taxon>
        <taxon>Pseudomonadati</taxon>
        <taxon>Bacteroidota</taxon>
        <taxon>Sphingobacteriia</taxon>
        <taxon>Sphingobacteriales</taxon>
        <taxon>Sphingobacteriaceae</taxon>
        <taxon>Mucilaginibacter</taxon>
    </lineage>
</organism>
<accession>A0ABP9FR59</accession>
<dbReference type="Pfam" id="PF12697">
    <property type="entry name" value="Abhydrolase_6"/>
    <property type="match status" value="1"/>
</dbReference>
<comment type="caution">
    <text evidence="2">The sequence shown here is derived from an EMBL/GenBank/DDBJ whole genome shotgun (WGS) entry which is preliminary data.</text>
</comment>
<dbReference type="InterPro" id="IPR000073">
    <property type="entry name" value="AB_hydrolase_1"/>
</dbReference>
<name>A0ABP9FR59_9SPHI</name>
<sequence length="214" mass="24130">MSRIYLIPGLGADCRIYKNLDLAGHDVFFVNWIAPDPADALSTYAQKLIDYYKIQQNSILIGNSMGGMVAIEIAKLQPMAKTILISSIKSSEEASAYFSFFRSVPLYKYIPTSLLVKARLFVKYIFGSMLPEDQHLFEDMYKNTSPAFIKWAMGAILDWKNTIIPDNVYHITGSNDKVFNCRKAIGAQIIENGTHIMIFDRAAEINMILKGIIN</sequence>
<dbReference type="InterPro" id="IPR029058">
    <property type="entry name" value="AB_hydrolase_fold"/>
</dbReference>
<dbReference type="RefSeq" id="WP_345330587.1">
    <property type="nucleotide sequence ID" value="NZ_BAABJI010000002.1"/>
</dbReference>
<proteinExistence type="predicted"/>
<feature type="domain" description="AB hydrolase-1" evidence="1">
    <location>
        <begin position="7"/>
        <end position="205"/>
    </location>
</feature>
<gene>
    <name evidence="2" type="ORF">GCM10023313_16560</name>
</gene>
<reference evidence="3" key="1">
    <citation type="journal article" date="2019" name="Int. J. Syst. Evol. Microbiol.">
        <title>The Global Catalogue of Microorganisms (GCM) 10K type strain sequencing project: providing services to taxonomists for standard genome sequencing and annotation.</title>
        <authorList>
            <consortium name="The Broad Institute Genomics Platform"/>
            <consortium name="The Broad Institute Genome Sequencing Center for Infectious Disease"/>
            <person name="Wu L."/>
            <person name="Ma J."/>
        </authorList>
    </citation>
    <scope>NUCLEOTIDE SEQUENCE [LARGE SCALE GENOMIC DNA]</scope>
    <source>
        <strain evidence="3">JCM 18283</strain>
    </source>
</reference>